<dbReference type="Proteomes" id="UP001485226">
    <property type="component" value="Unassembled WGS sequence"/>
</dbReference>
<comment type="caution">
    <text evidence="8">The sequence shown here is derived from an EMBL/GenBank/DDBJ whole genome shotgun (WGS) entry which is preliminary data.</text>
</comment>
<protein>
    <submittedName>
        <fullName evidence="8">MraY family glycosyltransferase</fullName>
        <ecNumber evidence="8">2.7.8.-</ecNumber>
    </submittedName>
</protein>
<feature type="transmembrane region" description="Helical" evidence="7">
    <location>
        <begin position="135"/>
        <end position="156"/>
    </location>
</feature>
<feature type="transmembrane region" description="Helical" evidence="7">
    <location>
        <begin position="318"/>
        <end position="341"/>
    </location>
</feature>
<reference evidence="8 9" key="1">
    <citation type="submission" date="2024-04" db="EMBL/GenBank/DDBJ databases">
        <title>Flavobacterium sp. DGU38 16S ribosomal RNA gene Genome sequencing and assembly.</title>
        <authorList>
            <person name="Park S."/>
        </authorList>
    </citation>
    <scope>NUCLEOTIDE SEQUENCE [LARGE SCALE GENOMIC DNA]</scope>
    <source>
        <strain evidence="8 9">DGU38</strain>
    </source>
</reference>
<dbReference type="GO" id="GO:0016740">
    <property type="term" value="F:transferase activity"/>
    <property type="evidence" value="ECO:0007669"/>
    <property type="project" value="UniProtKB-KW"/>
</dbReference>
<feature type="transmembrane region" description="Helical" evidence="7">
    <location>
        <begin position="188"/>
        <end position="206"/>
    </location>
</feature>
<evidence type="ECO:0000256" key="1">
    <source>
        <dbReference type="ARBA" id="ARBA00004651"/>
    </source>
</evidence>
<evidence type="ECO:0000256" key="6">
    <source>
        <dbReference type="ARBA" id="ARBA00023136"/>
    </source>
</evidence>
<feature type="transmembrane region" description="Helical" evidence="7">
    <location>
        <begin position="45"/>
        <end position="65"/>
    </location>
</feature>
<dbReference type="EC" id="2.7.8.-" evidence="8"/>
<gene>
    <name evidence="8" type="ORF">AAEO57_07085</name>
</gene>
<keyword evidence="5 7" id="KW-1133">Transmembrane helix</keyword>
<dbReference type="Pfam" id="PF00953">
    <property type="entry name" value="Glycos_transf_4"/>
    <property type="match status" value="1"/>
</dbReference>
<evidence type="ECO:0000313" key="8">
    <source>
        <dbReference type="EMBL" id="MEL1253530.1"/>
    </source>
</evidence>
<keyword evidence="3 8" id="KW-0808">Transferase</keyword>
<keyword evidence="9" id="KW-1185">Reference proteome</keyword>
<feature type="transmembrane region" description="Helical" evidence="7">
    <location>
        <begin position="77"/>
        <end position="93"/>
    </location>
</feature>
<evidence type="ECO:0000256" key="4">
    <source>
        <dbReference type="ARBA" id="ARBA00022692"/>
    </source>
</evidence>
<dbReference type="PANTHER" id="PTHR22926:SF3">
    <property type="entry name" value="UNDECAPRENYL-PHOSPHATE ALPHA-N-ACETYLGLUCOSAMINYL 1-PHOSPHATE TRANSFERASE"/>
    <property type="match status" value="1"/>
</dbReference>
<organism evidence="8 9">
    <name type="scientific">Flavobacterium calami</name>
    <dbReference type="NCBI Taxonomy" id="3139144"/>
    <lineage>
        <taxon>Bacteria</taxon>
        <taxon>Pseudomonadati</taxon>
        <taxon>Bacteroidota</taxon>
        <taxon>Flavobacteriia</taxon>
        <taxon>Flavobacteriales</taxon>
        <taxon>Flavobacteriaceae</taxon>
        <taxon>Flavobacterium</taxon>
    </lineage>
</organism>
<dbReference type="CDD" id="cd06853">
    <property type="entry name" value="GT_WecA_like"/>
    <property type="match status" value="1"/>
</dbReference>
<evidence type="ECO:0000256" key="7">
    <source>
        <dbReference type="SAM" id="Phobius"/>
    </source>
</evidence>
<comment type="subcellular location">
    <subcellularLocation>
        <location evidence="1">Cell membrane</location>
        <topology evidence="1">Multi-pass membrane protein</topology>
    </subcellularLocation>
</comment>
<sequence>MKALFEFLSYGFLSLILALVFIPVIRNIAIKVNLVDKPNYRKVHLTAIPLVGGISIALAVLTTIFVSNYRLSFLREYLPILASAMVLLIVGVIDDKKDICAKYKLIIQFLLALIIAFSGTRITSLFGVFGVYEIVIWQQYLLTILIITGVVNAFNLMDGVDGLIGILSLLGFFILLIIAIYFKDYNLIFSSILFIGAILGFLRFNLGKEKIFMGDSGSLFIGFILITEAIKFLQKHEIGKENSFSYTVLLLILFFSIPVFDSLRVYMGRIKRGNSPFSADKSHLHHLFLGAGFGHKKTTLMISAIFAFLLLIETTLQSFLSITLIIAASIIIFSIIVRILLMINNLHRWKFRLKDLENKRNI</sequence>
<evidence type="ECO:0000256" key="3">
    <source>
        <dbReference type="ARBA" id="ARBA00022679"/>
    </source>
</evidence>
<accession>A0ABU9IM57</accession>
<proteinExistence type="predicted"/>
<keyword evidence="2" id="KW-1003">Cell membrane</keyword>
<dbReference type="InterPro" id="IPR000715">
    <property type="entry name" value="Glycosyl_transferase_4"/>
</dbReference>
<evidence type="ECO:0000256" key="5">
    <source>
        <dbReference type="ARBA" id="ARBA00022989"/>
    </source>
</evidence>
<evidence type="ECO:0000313" key="9">
    <source>
        <dbReference type="Proteomes" id="UP001485226"/>
    </source>
</evidence>
<feature type="transmembrane region" description="Helical" evidence="7">
    <location>
        <begin position="287"/>
        <end position="312"/>
    </location>
</feature>
<feature type="transmembrane region" description="Helical" evidence="7">
    <location>
        <begin position="163"/>
        <end position="182"/>
    </location>
</feature>
<dbReference type="EMBL" id="JBBYHS010000006">
    <property type="protein sequence ID" value="MEL1253530.1"/>
    <property type="molecule type" value="Genomic_DNA"/>
</dbReference>
<feature type="transmembrane region" description="Helical" evidence="7">
    <location>
        <begin position="7"/>
        <end position="25"/>
    </location>
</feature>
<keyword evidence="4 7" id="KW-0812">Transmembrane</keyword>
<name>A0ABU9IM57_9FLAO</name>
<dbReference type="RefSeq" id="WP_341690996.1">
    <property type="nucleotide sequence ID" value="NZ_JBBYHS010000006.1"/>
</dbReference>
<feature type="transmembrane region" description="Helical" evidence="7">
    <location>
        <begin position="105"/>
        <end position="129"/>
    </location>
</feature>
<keyword evidence="6 7" id="KW-0472">Membrane</keyword>
<feature type="transmembrane region" description="Helical" evidence="7">
    <location>
        <begin position="246"/>
        <end position="266"/>
    </location>
</feature>
<evidence type="ECO:0000256" key="2">
    <source>
        <dbReference type="ARBA" id="ARBA00022475"/>
    </source>
</evidence>
<feature type="transmembrane region" description="Helical" evidence="7">
    <location>
        <begin position="218"/>
        <end position="234"/>
    </location>
</feature>
<dbReference type="PANTHER" id="PTHR22926">
    <property type="entry name" value="PHOSPHO-N-ACETYLMURAMOYL-PENTAPEPTIDE-TRANSFERASE"/>
    <property type="match status" value="1"/>
</dbReference>